<dbReference type="SUPFAM" id="SSF56281">
    <property type="entry name" value="Metallo-hydrolase/oxidoreductase"/>
    <property type="match status" value="1"/>
</dbReference>
<accession>A0A4P6XVK4</accession>
<dbReference type="PIRSF" id="PIRSF000962">
    <property type="entry name" value="Cyc_nuc_PDEase"/>
    <property type="match status" value="1"/>
</dbReference>
<dbReference type="PANTHER" id="PTHR28283:SF1">
    <property type="entry name" value="3',5'-CYCLIC-NUCLEOTIDE PHOSPHODIESTERASE 1"/>
    <property type="match status" value="1"/>
</dbReference>
<gene>
    <name evidence="2" type="primary">MPUL0E05230</name>
    <name evidence="2" type="ORF">METSCH_E05230</name>
</gene>
<dbReference type="GO" id="GO:0006198">
    <property type="term" value="P:cAMP catabolic process"/>
    <property type="evidence" value="ECO:0007669"/>
    <property type="project" value="UniProtKB-UniRule"/>
</dbReference>
<reference evidence="3" key="1">
    <citation type="submission" date="2019-03" db="EMBL/GenBank/DDBJ databases">
        <title>Snf2 controls pulcherriminic acid biosynthesis and connects pigmentation and antifungal activity of the yeast Metschnikowia pulcherrima.</title>
        <authorList>
            <person name="Gore-Lloyd D."/>
            <person name="Sumann I."/>
            <person name="Brachmann A.O."/>
            <person name="Schneeberger K."/>
            <person name="Ortiz-Merino R.A."/>
            <person name="Moreno-Beltran M."/>
            <person name="Schlaefli M."/>
            <person name="Kirner P."/>
            <person name="Santos Kron A."/>
            <person name="Wolfe K.H."/>
            <person name="Piel J."/>
            <person name="Ahrens C.H."/>
            <person name="Henk D."/>
            <person name="Freimoser F.M."/>
        </authorList>
    </citation>
    <scope>NUCLEOTIDE SEQUENCE [LARGE SCALE GENOMIC DNA]</scope>
    <source>
        <strain evidence="3">APC 1.2</strain>
    </source>
</reference>
<organism evidence="2 3">
    <name type="scientific">Metschnikowia aff. pulcherrima</name>
    <dbReference type="NCBI Taxonomy" id="2163413"/>
    <lineage>
        <taxon>Eukaryota</taxon>
        <taxon>Fungi</taxon>
        <taxon>Dikarya</taxon>
        <taxon>Ascomycota</taxon>
        <taxon>Saccharomycotina</taxon>
        <taxon>Pichiomycetes</taxon>
        <taxon>Metschnikowiaceae</taxon>
        <taxon>Metschnikowia</taxon>
    </lineage>
</organism>
<dbReference type="GO" id="GO:0004115">
    <property type="term" value="F:3',5'-cyclic-AMP phosphodiesterase activity"/>
    <property type="evidence" value="ECO:0007669"/>
    <property type="project" value="UniProtKB-UniRule"/>
</dbReference>
<evidence type="ECO:0000313" key="2">
    <source>
        <dbReference type="EMBL" id="QBM90278.1"/>
    </source>
</evidence>
<sequence>MSFEITFLGTSGGPLELGNCAILVKPALLLYSAILESRDRPLFSIDAGSGWHALAEVILSDRRYALETPSPQNGNLGQLALYEDSLQPHEYLNVPYTYPYSKLEGSPLMILQQIFSKMSALLLSHPHLDHIQAMVLNLAGGCESQEKTTMYGSKFTTDALNTHVFNGVIWPDLVLLGMLELETVTQEKEFSIAQNRYKVTYFEVSHGVVANKGRHEGPYSSLAFLVCDQENGAKMLVFGDFEADSILREEKNSLIWKHVAPFILDGSLKCVILECSTYSRQPGVNLYGHMTPVHVMAELQRLETFCAEKAGKRQSSSFVKNLNVIVTHVKETYDSRDPRRRILEELQHLNDSLGLHLNISIATNGILVVV</sequence>
<dbReference type="EMBL" id="CP034460">
    <property type="protein sequence ID" value="QBM90278.1"/>
    <property type="molecule type" value="Genomic_DNA"/>
</dbReference>
<evidence type="ECO:0000313" key="3">
    <source>
        <dbReference type="Proteomes" id="UP000292447"/>
    </source>
</evidence>
<dbReference type="AlphaFoldDB" id="A0A4P6XVK4"/>
<protein>
    <submittedName>
        <fullName evidence="2">3',5'-cyclic-nucleotide phosphodiesterase</fullName>
    </submittedName>
</protein>
<keyword evidence="3" id="KW-1185">Reference proteome</keyword>
<dbReference type="Proteomes" id="UP000292447">
    <property type="component" value="Chromosome V"/>
</dbReference>
<dbReference type="Gene3D" id="3.60.15.10">
    <property type="entry name" value="Ribonuclease Z/Hydroxyacylglutathione hydrolase-like"/>
    <property type="match status" value="1"/>
</dbReference>
<dbReference type="GO" id="GO:1902660">
    <property type="term" value="P:negative regulation of glucose mediated signaling pathway"/>
    <property type="evidence" value="ECO:0007669"/>
    <property type="project" value="TreeGrafter"/>
</dbReference>
<dbReference type="GO" id="GO:0047555">
    <property type="term" value="F:3',5'-cyclic-GMP phosphodiesterase activity"/>
    <property type="evidence" value="ECO:0007669"/>
    <property type="project" value="TreeGrafter"/>
</dbReference>
<proteinExistence type="inferred from homology"/>
<dbReference type="Pfam" id="PF02112">
    <property type="entry name" value="PDEase_II"/>
    <property type="match status" value="1"/>
</dbReference>
<evidence type="ECO:0000256" key="1">
    <source>
        <dbReference type="PIRNR" id="PIRNR000962"/>
    </source>
</evidence>
<dbReference type="InterPro" id="IPR000396">
    <property type="entry name" value="Pdiesterase2"/>
</dbReference>
<name>A0A4P6XVK4_9ASCO</name>
<keyword evidence="1" id="KW-0114">cAMP</keyword>
<dbReference type="PRINTS" id="PR00388">
    <property type="entry name" value="PDIESTERASE2"/>
</dbReference>
<dbReference type="CDD" id="cd07735">
    <property type="entry name" value="class_II_PDE_MBL-fold"/>
    <property type="match status" value="1"/>
</dbReference>
<comment type="similarity">
    <text evidence="1">Belongs to the cyclic nucleotide phosphodiesterase class-II family.</text>
</comment>
<dbReference type="STRING" id="2163413.A0A4P6XVK4"/>
<dbReference type="PANTHER" id="PTHR28283">
    <property type="entry name" value="3',5'-CYCLIC-NUCLEOTIDE PHOSPHODIESTERASE 1"/>
    <property type="match status" value="1"/>
</dbReference>
<dbReference type="InterPro" id="IPR036866">
    <property type="entry name" value="RibonucZ/Hydroxyglut_hydro"/>
</dbReference>
<keyword evidence="1" id="KW-0378">Hydrolase</keyword>